<evidence type="ECO:0000313" key="2">
    <source>
        <dbReference type="EMBL" id="KAH0547224.1"/>
    </source>
</evidence>
<feature type="compositionally biased region" description="Polar residues" evidence="1">
    <location>
        <begin position="42"/>
        <end position="51"/>
    </location>
</feature>
<comment type="caution">
    <text evidence="2">The sequence shown here is derived from an EMBL/GenBank/DDBJ whole genome shotgun (WGS) entry which is preliminary data.</text>
</comment>
<evidence type="ECO:0000256" key="1">
    <source>
        <dbReference type="SAM" id="MobiDB-lite"/>
    </source>
</evidence>
<dbReference type="EMBL" id="JAHXZJ010002237">
    <property type="protein sequence ID" value="KAH0547224.1"/>
    <property type="molecule type" value="Genomic_DNA"/>
</dbReference>
<keyword evidence="3" id="KW-1185">Reference proteome</keyword>
<organism evidence="2 3">
    <name type="scientific">Cotesia glomerata</name>
    <name type="common">Lepidopteran parasitic wasp</name>
    <name type="synonym">Apanteles glomeratus</name>
    <dbReference type="NCBI Taxonomy" id="32391"/>
    <lineage>
        <taxon>Eukaryota</taxon>
        <taxon>Metazoa</taxon>
        <taxon>Ecdysozoa</taxon>
        <taxon>Arthropoda</taxon>
        <taxon>Hexapoda</taxon>
        <taxon>Insecta</taxon>
        <taxon>Pterygota</taxon>
        <taxon>Neoptera</taxon>
        <taxon>Endopterygota</taxon>
        <taxon>Hymenoptera</taxon>
        <taxon>Apocrita</taxon>
        <taxon>Ichneumonoidea</taxon>
        <taxon>Braconidae</taxon>
        <taxon>Microgastrinae</taxon>
        <taxon>Cotesia</taxon>
    </lineage>
</organism>
<proteinExistence type="predicted"/>
<name>A0AAV7I7C9_COTGL</name>
<dbReference type="AlphaFoldDB" id="A0AAV7I7C9"/>
<sequence length="99" mass="11375">MNQWRSLLAQNPRADILHLISAPQPQDSSRFCYSIYRRDTCSKTNGSNPSPDTDDKVPKQTTTSSPAWILQLQLDFRTSELDDVFDKVIQLKHQQVLEV</sequence>
<protein>
    <submittedName>
        <fullName evidence="2">Uncharacterized protein</fullName>
    </submittedName>
</protein>
<accession>A0AAV7I7C9</accession>
<evidence type="ECO:0000313" key="3">
    <source>
        <dbReference type="Proteomes" id="UP000826195"/>
    </source>
</evidence>
<gene>
    <name evidence="2" type="ORF">KQX54_017674</name>
</gene>
<feature type="region of interest" description="Disordered" evidence="1">
    <location>
        <begin position="41"/>
        <end position="63"/>
    </location>
</feature>
<dbReference type="Proteomes" id="UP000826195">
    <property type="component" value="Unassembled WGS sequence"/>
</dbReference>
<reference evidence="2 3" key="1">
    <citation type="journal article" date="2021" name="J. Hered.">
        <title>A chromosome-level genome assembly of the parasitoid wasp, Cotesia glomerata (Hymenoptera: Braconidae).</title>
        <authorList>
            <person name="Pinto B.J."/>
            <person name="Weis J.J."/>
            <person name="Gamble T."/>
            <person name="Ode P.J."/>
            <person name="Paul R."/>
            <person name="Zaspel J.M."/>
        </authorList>
    </citation>
    <scope>NUCLEOTIDE SEQUENCE [LARGE SCALE GENOMIC DNA]</scope>
    <source>
        <strain evidence="2">CgM1</strain>
    </source>
</reference>